<organism evidence="2 3">
    <name type="scientific">Elysia crispata</name>
    <name type="common">lettuce slug</name>
    <dbReference type="NCBI Taxonomy" id="231223"/>
    <lineage>
        <taxon>Eukaryota</taxon>
        <taxon>Metazoa</taxon>
        <taxon>Spiralia</taxon>
        <taxon>Lophotrochozoa</taxon>
        <taxon>Mollusca</taxon>
        <taxon>Gastropoda</taxon>
        <taxon>Heterobranchia</taxon>
        <taxon>Euthyneura</taxon>
        <taxon>Panpulmonata</taxon>
        <taxon>Sacoglossa</taxon>
        <taxon>Placobranchoidea</taxon>
        <taxon>Plakobranchidae</taxon>
        <taxon>Elysia</taxon>
    </lineage>
</organism>
<comment type="caution">
    <text evidence="2">The sequence shown here is derived from an EMBL/GenBank/DDBJ whole genome shotgun (WGS) entry which is preliminary data.</text>
</comment>
<name>A0AAE0Y0G4_9GAST</name>
<evidence type="ECO:0000313" key="3">
    <source>
        <dbReference type="Proteomes" id="UP001283361"/>
    </source>
</evidence>
<proteinExistence type="predicted"/>
<evidence type="ECO:0000256" key="1">
    <source>
        <dbReference type="SAM" id="MobiDB-lite"/>
    </source>
</evidence>
<gene>
    <name evidence="2" type="ORF">RRG08_041877</name>
</gene>
<reference evidence="2" key="1">
    <citation type="journal article" date="2023" name="G3 (Bethesda)">
        <title>A reference genome for the long-term kleptoplast-retaining sea slug Elysia crispata morphotype clarki.</title>
        <authorList>
            <person name="Eastman K.E."/>
            <person name="Pendleton A.L."/>
            <person name="Shaikh M.A."/>
            <person name="Suttiyut T."/>
            <person name="Ogas R."/>
            <person name="Tomko P."/>
            <person name="Gavelis G."/>
            <person name="Widhalm J.R."/>
            <person name="Wisecaver J.H."/>
        </authorList>
    </citation>
    <scope>NUCLEOTIDE SEQUENCE</scope>
    <source>
        <strain evidence="2">ECLA1</strain>
    </source>
</reference>
<feature type="region of interest" description="Disordered" evidence="1">
    <location>
        <begin position="179"/>
        <end position="217"/>
    </location>
</feature>
<protein>
    <submittedName>
        <fullName evidence="2">Uncharacterized protein</fullName>
    </submittedName>
</protein>
<dbReference type="EMBL" id="JAWDGP010007174">
    <property type="protein sequence ID" value="KAK3728693.1"/>
    <property type="molecule type" value="Genomic_DNA"/>
</dbReference>
<dbReference type="Proteomes" id="UP001283361">
    <property type="component" value="Unassembled WGS sequence"/>
</dbReference>
<sequence length="217" mass="23607">MTLAGYAIDGVSVSPRNIERPSPGADMTSRAGPSLHHVNPPTMAPHGTKIQAASPTTGLALSVFYRFRLAMIDSNSTVHCPFLQHVCAADCWAATPEVVSPPWRDKKPERSCLVIGIPSSAQDHQRHSSGQTLQIEMTFRVKGLEGIPLPNEQDEKFRVYNGKRLDLIACVINKNIGSELDGPDFADGPPSEQTWRPQPRPSGSALCSRSERQPQCG</sequence>
<accession>A0AAE0Y0G4</accession>
<dbReference type="AlphaFoldDB" id="A0AAE0Y0G4"/>
<keyword evidence="3" id="KW-1185">Reference proteome</keyword>
<evidence type="ECO:0000313" key="2">
    <source>
        <dbReference type="EMBL" id="KAK3728693.1"/>
    </source>
</evidence>